<evidence type="ECO:0000256" key="3">
    <source>
        <dbReference type="SAM" id="Coils"/>
    </source>
</evidence>
<name>A0A4S4FFV9_9BIFI</name>
<dbReference type="Proteomes" id="UP000306798">
    <property type="component" value="Unassembled WGS sequence"/>
</dbReference>
<feature type="coiled-coil region" evidence="3">
    <location>
        <begin position="758"/>
        <end position="785"/>
    </location>
</feature>
<dbReference type="InterPro" id="IPR003961">
    <property type="entry name" value="FN3_dom"/>
</dbReference>
<dbReference type="InterPro" id="IPR013783">
    <property type="entry name" value="Ig-like_fold"/>
</dbReference>
<proteinExistence type="predicted"/>
<keyword evidence="2" id="KW-0119">Carbohydrate metabolism</keyword>
<dbReference type="Gene3D" id="1.10.287.1490">
    <property type="match status" value="1"/>
</dbReference>
<comment type="caution">
    <text evidence="6">The sequence shown here is derived from an EMBL/GenBank/DDBJ whole genome shotgun (WGS) entry which is preliminary data.</text>
</comment>
<dbReference type="PANTHER" id="PTHR17571">
    <property type="entry name" value="URINARY PROTEIN RUP /ACROSOMAL PROTEIN SP-10"/>
    <property type="match status" value="1"/>
</dbReference>
<dbReference type="Gene3D" id="1.20.5.320">
    <property type="entry name" value="6-Phosphogluconate Dehydrogenase, domain 3"/>
    <property type="match status" value="1"/>
</dbReference>
<evidence type="ECO:0000256" key="4">
    <source>
        <dbReference type="SAM" id="MobiDB-lite"/>
    </source>
</evidence>
<dbReference type="RefSeq" id="WP_136510778.1">
    <property type="nucleotide sequence ID" value="NZ_SSTF01000001.1"/>
</dbReference>
<protein>
    <recommendedName>
        <fullName evidence="5">Fibronectin type-III domain-containing protein</fullName>
    </recommendedName>
</protein>
<dbReference type="PANTHER" id="PTHR17571:SF34">
    <property type="entry name" value="ACROSOMAL PROTEIN SP-10"/>
    <property type="match status" value="1"/>
</dbReference>
<gene>
    <name evidence="6" type="ORF">E5991_00390</name>
</gene>
<accession>A0A4S4FFV9</accession>
<evidence type="ECO:0000256" key="1">
    <source>
        <dbReference type="ARBA" id="ARBA00023295"/>
    </source>
</evidence>
<feature type="coiled-coil region" evidence="3">
    <location>
        <begin position="681"/>
        <end position="708"/>
    </location>
</feature>
<dbReference type="InterPro" id="IPR036116">
    <property type="entry name" value="FN3_sf"/>
</dbReference>
<dbReference type="SUPFAM" id="SSF49265">
    <property type="entry name" value="Fibronectin type III"/>
    <property type="match status" value="1"/>
</dbReference>
<dbReference type="Gene3D" id="2.60.40.10">
    <property type="entry name" value="Immunoglobulins"/>
    <property type="match status" value="2"/>
</dbReference>
<evidence type="ECO:0000313" key="7">
    <source>
        <dbReference type="Proteomes" id="UP000306798"/>
    </source>
</evidence>
<dbReference type="PROSITE" id="PS50853">
    <property type="entry name" value="FN3"/>
    <property type="match status" value="1"/>
</dbReference>
<evidence type="ECO:0000256" key="2">
    <source>
        <dbReference type="ARBA" id="ARBA00023326"/>
    </source>
</evidence>
<dbReference type="CDD" id="cd00063">
    <property type="entry name" value="FN3"/>
    <property type="match status" value="1"/>
</dbReference>
<keyword evidence="2" id="KW-0624">Polysaccharide degradation</keyword>
<sequence>MSDLHVRFKAYDSAGVFQGFLQPSSWSASVQHNDAGTLSMTYPRVALNGDILKRGLEQGLEIGMEVATHDGTWVEPYNCRFLLVSRSRDAKDHTDTVTLNCMTWIWLTKKILNLNMRALLTDTGNNGKRPFYSATSGMIVHTLLDENRTRGGAATVMPAGFNSARDTNGDTWAYKMTLYYDAGIDLYTVIDNLSANGMCDWRTDGRMLKMWNADSTALCRDLSARVRIPLATGLESPEEETIEGLAGNILIRGDDGLVFTQENPAAPTPWGKWELYSSQGGVSNKDTAQLMMQTQLAAAARVRGQYTRQILTTGIEHLPLVDYRPGDWITAPTVTHGEKVRVQRVELSNRNDGGVKCALMLNDRLYDAQTRQAKRIQGITGGAVAGGASGAAPAPEKDHRVPMAPTGLVVQTDAYLDANGYARGLATAQWAGVTQATNHTSIEIDSYRVEWRPNTAGEAWRSAGVTTNTTLSWGNLDCGTTIQVRVRAVPTYSDKLGDWSAVTFVDVAQDVTPPSVPSTPQLASETGIVTIHWDGNTADGGRMELDFDHVEVGRGTGANNIAVIAATQSGAGDYLDTTLSDGDTRYYALRAVDHAGNRSDWSTPAQVTCHGAVSSEDLDQINQTIAANKQVLDQTNKELAEVKDDVADAKTDIAANKTALATANTELDGVKTDLASAKSSIKANTDALAAANREISQTQTELTTAKTDIATNKSAITAAKSELTETSAALKETNKTLGQTQTELATAKTDIATNKSALATANQELSTVKTDVANAKQQAANAAQQAGAAVSAANSAAQQAGAAVSTAGTAVDAAASAVDVANKAAQSAANSAAQTVVSSTIEYAVNNSRETPPAEVRTWWEGEPNNSVSVLELVWSTHTPTVGDGEYAWIRTRIVHGDGSVEYSTPAVITGEAGPQGVPGAPGAAGTPGKDGAPGAAGISVTAITNWYALTLSKPETPTVKTPGSPWSTNEPAYDGQKSLYTSSRIDYSNGQFSWTPVQTSSAYKATQAAETAARDAITTATNAATTADTAKKAAEAAKTDAADAKTTAGNASSVATQANATAASAQQAATSAQTAANILMQQAADLQPNSGFEHGTDYWATNVAGAAFVETSQFAHSGSRRAYLNRGLGTKELIGTQAVRAVTDRRYRLSIWYKLINMGTASAGGLRLQYSTDGKNWADTNAKTEIRATTGDGWAYSSCDLVATSSTPLLRARLAYNQPVDMYVDDFRLQDITEAWEAQQAADTAQATAAQAKKDAANADAKAVSAAAAAAGAQTTADSKSTVYTQPDEPLHDNLTPGDVWRRTSTKSPETYWLGTPNDSVSVLVIHADEVEETLVWNGTRFTSYYLFLDSLAVTGSISTDLLAANAVTAEKIKALAITTDKLAANAVNADKIAANAVTADKIKAGSVVADKIAANAITVEKIAANAITSEKISANAVTATKIAALAVNADKIAANAITAEKIAALAITAEKIAANAITTDKLAANAVNADKLAANAITAEKIAANAVTAEKIKALAITTDKLAANAVNADKLAANAVTADKIKAGSVVADKLAANAVTTAKIAALAVNADKIAANAITAEKIAALAITADKIASGTITSDKIKSGQFVGYVFTGAVFQSHTEDNKGFKLRDGALDMWNANGDKTVHLDGEGNENILVGTLQTALSGDRIVISPKFSTTTIGSDQYQTGSGISFPLSGTYAMAPYIATESNDSLYGAISTITINGGMRTDGSAGAGTGFGSFMRIGQTRNASTKTEMASVYMTANCDYLHKSPDTSRREWRSSFSLSQTSGDGSRAEIAARKPNAWAQLLVRADDAQNNGATWLQMSASVDNKKPVGILANSQTGILHLGGYLGGMDGRATFVASWSENSSNTLKEYAKITHTFGVTPPAYGRYKSMVSLDSDKPGCYWSASTCNEKSGSFQVIVRAMPRHVMVNTTQYAVLFDESNAVRYNLVTLSYLISS</sequence>
<keyword evidence="3" id="KW-0175">Coiled coil</keyword>
<dbReference type="InterPro" id="IPR052671">
    <property type="entry name" value="Acrosomal_SP-10-like"/>
</dbReference>
<dbReference type="GO" id="GO:0016798">
    <property type="term" value="F:hydrolase activity, acting on glycosyl bonds"/>
    <property type="evidence" value="ECO:0007669"/>
    <property type="project" value="UniProtKB-KW"/>
</dbReference>
<reference evidence="6 7" key="1">
    <citation type="submission" date="2019-04" db="EMBL/GenBank/DDBJ databases">
        <title>Microbes associate with the intestines of laboratory mice.</title>
        <authorList>
            <person name="Navarre W."/>
            <person name="Wong E."/>
            <person name="Huang K.C."/>
            <person name="Tropini C."/>
            <person name="Ng K."/>
            <person name="Yu B."/>
        </authorList>
    </citation>
    <scope>NUCLEOTIDE SEQUENCE [LARGE SCALE GENOMIC DNA]</scope>
    <source>
        <strain evidence="6 7">NM87_A27A</strain>
    </source>
</reference>
<organism evidence="6 7">
    <name type="scientific">Bifidobacterium pseudolongum</name>
    <dbReference type="NCBI Taxonomy" id="1694"/>
    <lineage>
        <taxon>Bacteria</taxon>
        <taxon>Bacillati</taxon>
        <taxon>Actinomycetota</taxon>
        <taxon>Actinomycetes</taxon>
        <taxon>Bifidobacteriales</taxon>
        <taxon>Bifidobacteriaceae</taxon>
        <taxon>Bifidobacterium</taxon>
    </lineage>
</organism>
<evidence type="ECO:0000259" key="5">
    <source>
        <dbReference type="PROSITE" id="PS50853"/>
    </source>
</evidence>
<keyword evidence="1" id="KW-0378">Hydrolase</keyword>
<evidence type="ECO:0000313" key="6">
    <source>
        <dbReference type="EMBL" id="THG27946.1"/>
    </source>
</evidence>
<dbReference type="EMBL" id="SSTF01000001">
    <property type="protein sequence ID" value="THG27946.1"/>
    <property type="molecule type" value="Genomic_DNA"/>
</dbReference>
<keyword evidence="1" id="KW-0326">Glycosidase</keyword>
<feature type="coiled-coil region" evidence="3">
    <location>
        <begin position="618"/>
        <end position="652"/>
    </location>
</feature>
<feature type="region of interest" description="Disordered" evidence="4">
    <location>
        <begin position="914"/>
        <end position="933"/>
    </location>
</feature>
<feature type="domain" description="Fibronectin type-III" evidence="5">
    <location>
        <begin position="404"/>
        <end position="510"/>
    </location>
</feature>
<dbReference type="GO" id="GO:0000272">
    <property type="term" value="P:polysaccharide catabolic process"/>
    <property type="evidence" value="ECO:0007669"/>
    <property type="project" value="UniProtKB-KW"/>
</dbReference>
<feature type="region of interest" description="Disordered" evidence="4">
    <location>
        <begin position="1277"/>
        <end position="1303"/>
    </location>
</feature>